<name>A0AC35FB32_9BILA</name>
<protein>
    <submittedName>
        <fullName evidence="2">Uncharacterized protein</fullName>
    </submittedName>
</protein>
<reference evidence="2" key="1">
    <citation type="submission" date="2022-11" db="UniProtKB">
        <authorList>
            <consortium name="WormBaseParasite"/>
        </authorList>
    </citation>
    <scope>IDENTIFICATION</scope>
</reference>
<dbReference type="WBParaSite" id="PS1159_v2.g15732.t1">
    <property type="protein sequence ID" value="PS1159_v2.g15732.t1"/>
    <property type="gene ID" value="PS1159_v2.g15732"/>
</dbReference>
<organism evidence="1 2">
    <name type="scientific">Panagrolaimus sp. PS1159</name>
    <dbReference type="NCBI Taxonomy" id="55785"/>
    <lineage>
        <taxon>Eukaryota</taxon>
        <taxon>Metazoa</taxon>
        <taxon>Ecdysozoa</taxon>
        <taxon>Nematoda</taxon>
        <taxon>Chromadorea</taxon>
        <taxon>Rhabditida</taxon>
        <taxon>Tylenchina</taxon>
        <taxon>Panagrolaimomorpha</taxon>
        <taxon>Panagrolaimoidea</taxon>
        <taxon>Panagrolaimidae</taxon>
        <taxon>Panagrolaimus</taxon>
    </lineage>
</organism>
<evidence type="ECO:0000313" key="1">
    <source>
        <dbReference type="Proteomes" id="UP000887580"/>
    </source>
</evidence>
<accession>A0AC35FB32</accession>
<evidence type="ECO:0000313" key="2">
    <source>
        <dbReference type="WBParaSite" id="PS1159_v2.g15732.t1"/>
    </source>
</evidence>
<dbReference type="Proteomes" id="UP000887580">
    <property type="component" value="Unplaced"/>
</dbReference>
<proteinExistence type="predicted"/>
<sequence length="68" mass="7962">MILILCLKKFWKLQKIVCSKSGLVPEGYRQVVLPRNVISYETIKKLQPEFPANNVEINPERDTYIQVE</sequence>